<proteinExistence type="predicted"/>
<sequence length="206" mass="23718">MTCSVKSKELVEQIQNSHRIAVAFYRRILPLFDAIADAFNCEFAYWEPIETQRPCRSGSQPSKYWAWDYVPLFASNHCYFRQAGSKASPEDLAFEFNLYIDENFKEEKRKELKLSNGRQPGAITLEKGRAIVDVYIFKPREAAKRSFDHLWSKCDPAPIGTEKFKDVGHGIDAVAFEVLLEELVTDHHVVIEKISRLLKESVEEKG</sequence>
<organism evidence="1 2">
    <name type="scientific">Geomonas limicola</name>
    <dbReference type="NCBI Taxonomy" id="2740186"/>
    <lineage>
        <taxon>Bacteria</taxon>
        <taxon>Pseudomonadati</taxon>
        <taxon>Thermodesulfobacteriota</taxon>
        <taxon>Desulfuromonadia</taxon>
        <taxon>Geobacterales</taxon>
        <taxon>Geobacteraceae</taxon>
        <taxon>Geomonas</taxon>
    </lineage>
</organism>
<evidence type="ECO:0000313" key="2">
    <source>
        <dbReference type="Proteomes" id="UP000587586"/>
    </source>
</evidence>
<accession>A0A6V8NDY6</accession>
<dbReference type="EMBL" id="BLXZ01000008">
    <property type="protein sequence ID" value="GFO70034.1"/>
    <property type="molecule type" value="Genomic_DNA"/>
</dbReference>
<dbReference type="Proteomes" id="UP000587586">
    <property type="component" value="Unassembled WGS sequence"/>
</dbReference>
<comment type="caution">
    <text evidence="1">The sequence shown here is derived from an EMBL/GenBank/DDBJ whole genome shotgun (WGS) entry which is preliminary data.</text>
</comment>
<reference evidence="2" key="1">
    <citation type="submission" date="2020-06" db="EMBL/GenBank/DDBJ databases">
        <title>Draft genomic sequecing of Geomonas sp. Red745.</title>
        <authorList>
            <person name="Itoh H."/>
            <person name="Xu Z.X."/>
            <person name="Ushijima N."/>
            <person name="Masuda Y."/>
            <person name="Shiratori Y."/>
            <person name="Senoo K."/>
        </authorList>
    </citation>
    <scope>NUCLEOTIDE SEQUENCE [LARGE SCALE GENOMIC DNA]</scope>
    <source>
        <strain evidence="2">Red745</strain>
    </source>
</reference>
<evidence type="ECO:0000313" key="1">
    <source>
        <dbReference type="EMBL" id="GFO70034.1"/>
    </source>
</evidence>
<dbReference type="RefSeq" id="WP_183362625.1">
    <property type="nucleotide sequence ID" value="NZ_BLXZ01000008.1"/>
</dbReference>
<name>A0A6V8NDY6_9BACT</name>
<keyword evidence="2" id="KW-1185">Reference proteome</keyword>
<dbReference type="AlphaFoldDB" id="A0A6V8NDY6"/>
<protein>
    <submittedName>
        <fullName evidence="1">Uncharacterized protein</fullName>
    </submittedName>
</protein>
<gene>
    <name evidence="1" type="ORF">GMLC_36130</name>
</gene>